<dbReference type="EMBL" id="JAGRQH010000001">
    <property type="protein sequence ID" value="MBR0558814.1"/>
    <property type="molecule type" value="Genomic_DNA"/>
</dbReference>
<accession>A0ABS5E4I6</accession>
<keyword evidence="1" id="KW-0812">Transmembrane</keyword>
<comment type="caution">
    <text evidence="2">The sequence shown here is derived from an EMBL/GenBank/DDBJ whole genome shotgun (WGS) entry which is preliminary data.</text>
</comment>
<proteinExistence type="predicted"/>
<keyword evidence="1" id="KW-1133">Transmembrane helix</keyword>
<feature type="transmembrane region" description="Helical" evidence="1">
    <location>
        <begin position="7"/>
        <end position="27"/>
    </location>
</feature>
<organism evidence="2 3">
    <name type="scientific">Neokomagataea anthophila</name>
    <dbReference type="NCBI Taxonomy" id="2826925"/>
    <lineage>
        <taxon>Bacteria</taxon>
        <taxon>Pseudomonadati</taxon>
        <taxon>Pseudomonadota</taxon>
        <taxon>Alphaproteobacteria</taxon>
        <taxon>Acetobacterales</taxon>
        <taxon>Acetobacteraceae</taxon>
        <taxon>Neokomagataea</taxon>
    </lineage>
</organism>
<gene>
    <name evidence="2" type="ORF">KB213_01890</name>
</gene>
<keyword evidence="1" id="KW-0472">Membrane</keyword>
<evidence type="ECO:0000313" key="2">
    <source>
        <dbReference type="EMBL" id="MBR0558814.1"/>
    </source>
</evidence>
<reference evidence="2 3" key="1">
    <citation type="submission" date="2021-04" db="EMBL/GenBank/DDBJ databases">
        <title>The complete genome sequence of Neokomagataea sp. TBRC 2177.</title>
        <authorList>
            <person name="Charoenyingcharoen P."/>
            <person name="Yukphan P."/>
        </authorList>
    </citation>
    <scope>NUCLEOTIDE SEQUENCE [LARGE SCALE GENOMIC DNA]</scope>
    <source>
        <strain evidence="2 3">TBRC 2177</strain>
    </source>
</reference>
<dbReference type="RefSeq" id="WP_211680344.1">
    <property type="nucleotide sequence ID" value="NZ_JAGRQH010000001.1"/>
</dbReference>
<sequence length="224" mass="26113">MEDMIKVIVKIIGFYCILNIFCGLVDARSVGDAHKCVFISPRDAAIVFNKKYNRFIYSDDKDISLSDYGNIISDLDEGSFYNLDHCIGYFFHTNEFNYLDIISQNTIYHDYLKYGASPPRGSIFYGNNYYTIASCDLNACAENIENVIFDRHGMLIAVMESVPFGESKKIEKYKGKYIILERWVLVRKKDLNDELKYFIALSMENLYANTRIRIQKWHYVVSDH</sequence>
<evidence type="ECO:0000256" key="1">
    <source>
        <dbReference type="SAM" id="Phobius"/>
    </source>
</evidence>
<protein>
    <submittedName>
        <fullName evidence="2">Uncharacterized protein</fullName>
    </submittedName>
</protein>
<dbReference type="Proteomes" id="UP000677812">
    <property type="component" value="Unassembled WGS sequence"/>
</dbReference>
<name>A0ABS5E4I6_9PROT</name>
<evidence type="ECO:0000313" key="3">
    <source>
        <dbReference type="Proteomes" id="UP000677812"/>
    </source>
</evidence>
<keyword evidence="3" id="KW-1185">Reference proteome</keyword>